<keyword evidence="4 15" id="KW-0548">Nucleotidyltransferase</keyword>
<comment type="subunit">
    <text evidence="16">Homodimer.</text>
</comment>
<sequence length="320" mass="36357">MKRVVMGGTFEFLHKGHRELLKKAFELGDFVLIGITTDNFKRDCSVNFEDRKRKVEDFIKSFSKPYKIVEINDKYGPTLQEDFDIIVVSPETLQTAEEINELREKKGMKKMEIVKIPIFYGEDLLPISSRRIREGDIDGNGKRLKPLKINVGSTNPSKINAVRRVFESIFTFEIEVKGISVDSDVSPQPVNGETIKGAINRAKKALQDADYSVGIEAGLFWNEEIKEYFDKAFCAILDRYGNFTYGYSGGFTYPPKVIEMVKKGMEVGDAMEVISGIKDIKKKMGAIGYLSKGKIKREEFNAQAVLMAMIPRISHELYFL</sequence>
<dbReference type="InterPro" id="IPR004821">
    <property type="entry name" value="Cyt_trans-like"/>
</dbReference>
<dbReference type="Pfam" id="PF01467">
    <property type="entry name" value="CTP_transf_like"/>
    <property type="match status" value="1"/>
</dbReference>
<dbReference type="InterPro" id="IPR002786">
    <property type="entry name" value="Non_canon_purine_NTPase"/>
</dbReference>
<dbReference type="NCBIfam" id="NF001985">
    <property type="entry name" value="PRK00777.1"/>
    <property type="match status" value="1"/>
</dbReference>
<dbReference type="InterPro" id="IPR023540">
    <property type="entry name" value="PPAT_arch"/>
</dbReference>
<reference evidence="19" key="1">
    <citation type="submission" date="2010-02" db="EMBL/GenBank/DDBJ databases">
        <title>Complete sequence of Aciduliprofundum boonei T469.</title>
        <authorList>
            <consortium name="US DOE Joint Genome Institute"/>
            <person name="Lucas S."/>
            <person name="Copeland A."/>
            <person name="Lapidus A."/>
            <person name="Cheng J.-F."/>
            <person name="Bruce D."/>
            <person name="Goodwin L."/>
            <person name="Pitluck S."/>
            <person name="Saunders E."/>
            <person name="Detter J.C."/>
            <person name="Han C."/>
            <person name="Tapia R."/>
            <person name="Land M."/>
            <person name="Hauser L."/>
            <person name="Kyrpides N."/>
            <person name="Mikhailova N."/>
            <person name="Flores G."/>
            <person name="Reysenbach A.-L."/>
            <person name="Woyke T."/>
        </authorList>
    </citation>
    <scope>NUCLEOTIDE SEQUENCE</scope>
    <source>
        <strain evidence="19">T469</strain>
    </source>
</reference>
<dbReference type="AlphaFoldDB" id="B5IGX8"/>
<keyword evidence="5 16" id="KW-0479">Metal-binding</keyword>
<dbReference type="FunFam" id="3.90.950.10:FF:000002">
    <property type="entry name" value="Inosine/xanthosine triphosphatase"/>
    <property type="match status" value="1"/>
</dbReference>
<evidence type="ECO:0000256" key="9">
    <source>
        <dbReference type="ARBA" id="ARBA00022842"/>
    </source>
</evidence>
<evidence type="ECO:0000256" key="12">
    <source>
        <dbReference type="ARBA" id="ARBA00023211"/>
    </source>
</evidence>
<keyword evidence="2 15" id="KW-0963">Cytoplasm</keyword>
<evidence type="ECO:0000313" key="19">
    <source>
        <dbReference type="EMBL" id="ADD08703.1"/>
    </source>
</evidence>
<evidence type="ECO:0000313" key="20">
    <source>
        <dbReference type="Proteomes" id="UP000001400"/>
    </source>
</evidence>
<dbReference type="SUPFAM" id="SSF52972">
    <property type="entry name" value="ITPase-like"/>
    <property type="match status" value="1"/>
</dbReference>
<keyword evidence="7 16" id="KW-0378">Hydrolase</keyword>
<dbReference type="EMBL" id="CP001941">
    <property type="protein sequence ID" value="ADD08703.1"/>
    <property type="molecule type" value="Genomic_DNA"/>
</dbReference>
<evidence type="ECO:0000256" key="4">
    <source>
        <dbReference type="ARBA" id="ARBA00022695"/>
    </source>
</evidence>
<evidence type="ECO:0000256" key="1">
    <source>
        <dbReference type="ARBA" id="ARBA00001936"/>
    </source>
</evidence>
<evidence type="ECO:0000256" key="2">
    <source>
        <dbReference type="ARBA" id="ARBA00022490"/>
    </source>
</evidence>
<dbReference type="HAMAP" id="MF_00648">
    <property type="entry name" value="Non_canon_purine_NTPase_YjjX"/>
    <property type="match status" value="1"/>
</dbReference>
<evidence type="ECO:0000256" key="14">
    <source>
        <dbReference type="ARBA" id="ARBA00048781"/>
    </source>
</evidence>
<feature type="binding site" evidence="16">
    <location>
        <begin position="153"/>
        <end position="158"/>
    </location>
    <ligand>
        <name>substrate</name>
    </ligand>
</feature>
<comment type="catalytic activity">
    <reaction evidence="14 16">
        <text>XTP + H2O = XDP + phosphate + H(+)</text>
        <dbReference type="Rhea" id="RHEA:28406"/>
        <dbReference type="ChEBI" id="CHEBI:15377"/>
        <dbReference type="ChEBI" id="CHEBI:15378"/>
        <dbReference type="ChEBI" id="CHEBI:43474"/>
        <dbReference type="ChEBI" id="CHEBI:59884"/>
        <dbReference type="ChEBI" id="CHEBI:61314"/>
        <dbReference type="EC" id="3.6.1.73"/>
    </reaction>
</comment>
<keyword evidence="9 16" id="KW-0460">Magnesium</keyword>
<dbReference type="InterPro" id="IPR026533">
    <property type="entry name" value="NTPase/PRRC1"/>
</dbReference>
<dbReference type="PANTHER" id="PTHR34699:SF2">
    <property type="entry name" value="NON-CANONICAL PURINE NTP PHOSPHATASE_PRRC1 DOMAIN-CONTAINING PROTEIN"/>
    <property type="match status" value="1"/>
</dbReference>
<dbReference type="InterPro" id="IPR050299">
    <property type="entry name" value="YjjX_NTPase"/>
</dbReference>
<keyword evidence="3 15" id="KW-0808">Transferase</keyword>
<feature type="domain" description="Non-canonical purine NTP phosphatase/PRRC1" evidence="18">
    <location>
        <begin position="152"/>
        <end position="313"/>
    </location>
</feature>
<dbReference type="InterPro" id="IPR014729">
    <property type="entry name" value="Rossmann-like_a/b/a_fold"/>
</dbReference>
<dbReference type="NCBIfam" id="NF003039">
    <property type="entry name" value="PRK03941.1"/>
    <property type="match status" value="1"/>
</dbReference>
<comment type="similarity">
    <text evidence="16">Belongs to the YjjX NTPase family.</text>
</comment>
<comment type="cofactor">
    <cofactor evidence="1">
        <name>Mn(2+)</name>
        <dbReference type="ChEBI" id="CHEBI:29035"/>
    </cofactor>
</comment>
<evidence type="ECO:0000256" key="16">
    <source>
        <dbReference type="HAMAP-Rule" id="MF_00648"/>
    </source>
</evidence>
<dbReference type="HAMAP" id="MF_00647">
    <property type="entry name" value="PPAT_arch"/>
    <property type="match status" value="1"/>
</dbReference>
<feature type="binding site" evidence="16">
    <location>
        <position position="208"/>
    </location>
    <ligand>
        <name>Mg(2+)</name>
        <dbReference type="ChEBI" id="CHEBI:18420"/>
    </ligand>
</feature>
<keyword evidence="6 15" id="KW-0547">Nucleotide-binding</keyword>
<comment type="function">
    <text evidence="15">Reversibly transfers an adenylyl group from ATP to 4'-phosphopantetheine, yielding dephospho-CoA (dPCoA) and pyrophosphate.</text>
</comment>
<evidence type="ECO:0000256" key="5">
    <source>
        <dbReference type="ARBA" id="ARBA00022723"/>
    </source>
</evidence>
<evidence type="ECO:0000256" key="3">
    <source>
        <dbReference type="ARBA" id="ARBA00022679"/>
    </source>
</evidence>
<comment type="similarity">
    <text evidence="15">Belongs to the eukaryotic CoaD family.</text>
</comment>
<keyword evidence="12 16" id="KW-0464">Manganese</keyword>
<dbReference type="Gene3D" id="3.90.950.10">
    <property type="match status" value="1"/>
</dbReference>
<comment type="subcellular location">
    <subcellularLocation>
        <location evidence="15">Cytoplasm</location>
    </subcellularLocation>
</comment>
<comment type="catalytic activity">
    <reaction evidence="15">
        <text>(R)-4'-phosphopantetheine + ATP + H(+) = 3'-dephospho-CoA + diphosphate</text>
        <dbReference type="Rhea" id="RHEA:19801"/>
        <dbReference type="ChEBI" id="CHEBI:15378"/>
        <dbReference type="ChEBI" id="CHEBI:30616"/>
        <dbReference type="ChEBI" id="CHEBI:33019"/>
        <dbReference type="ChEBI" id="CHEBI:57328"/>
        <dbReference type="ChEBI" id="CHEBI:61723"/>
        <dbReference type="EC" id="2.7.7.3"/>
    </reaction>
</comment>
<dbReference type="eggNOG" id="arCOG01221">
    <property type="taxonomic scope" value="Archaea"/>
</dbReference>
<evidence type="ECO:0000259" key="18">
    <source>
        <dbReference type="Pfam" id="PF01931"/>
    </source>
</evidence>
<dbReference type="RefSeq" id="WP_008086362.1">
    <property type="nucleotide sequence ID" value="NC_013926.1"/>
</dbReference>
<dbReference type="NCBIfam" id="TIGR00125">
    <property type="entry name" value="cyt_tran_rel"/>
    <property type="match status" value="1"/>
</dbReference>
<dbReference type="GeneID" id="8827844"/>
<dbReference type="GO" id="GO:0004595">
    <property type="term" value="F:pantetheine-phosphate adenylyltransferase activity"/>
    <property type="evidence" value="ECO:0007669"/>
    <property type="project" value="UniProtKB-UniRule"/>
</dbReference>
<dbReference type="Pfam" id="PF01931">
    <property type="entry name" value="NTPase_I-T"/>
    <property type="match status" value="1"/>
</dbReference>
<dbReference type="eggNOG" id="arCOG01223">
    <property type="taxonomic scope" value="Archaea"/>
</dbReference>
<dbReference type="GO" id="GO:0005737">
    <property type="term" value="C:cytoplasm"/>
    <property type="evidence" value="ECO:0007669"/>
    <property type="project" value="UniProtKB-SubCell"/>
</dbReference>
<dbReference type="Gene3D" id="3.40.50.620">
    <property type="entry name" value="HUPs"/>
    <property type="match status" value="1"/>
</dbReference>
<dbReference type="PANTHER" id="PTHR34699">
    <property type="match status" value="1"/>
</dbReference>
<feature type="binding site" evidence="16">
    <location>
        <begin position="208"/>
        <end position="209"/>
    </location>
    <ligand>
        <name>substrate</name>
    </ligand>
</feature>
<organism evidence="19 20">
    <name type="scientific">Aciduliprofundum boonei (strain DSM 19572 / T469)</name>
    <dbReference type="NCBI Taxonomy" id="439481"/>
    <lineage>
        <taxon>Archaea</taxon>
        <taxon>Methanobacteriati</taxon>
        <taxon>Thermoplasmatota</taxon>
        <taxon>DHVE2 group</taxon>
        <taxon>Candidatus Aciduliprofundum</taxon>
    </lineage>
</organism>
<comment type="pathway">
    <text evidence="15">Cofactor biosynthesis; coenzyme A biosynthesis.</text>
</comment>
<dbReference type="NCBIfam" id="NF002250">
    <property type="entry name" value="PRK01170.1"/>
    <property type="match status" value="1"/>
</dbReference>
<comment type="cofactor">
    <cofactor evidence="16">
        <name>Mg(2+)</name>
        <dbReference type="ChEBI" id="CHEBI:18420"/>
    </cofactor>
    <cofactor evidence="16">
        <name>Mn(2+)</name>
        <dbReference type="ChEBI" id="CHEBI:29035"/>
    </cofactor>
    <text evidence="16">Binds 1 divalent metal cation per subunit; can use either Mg(2+) or Mn(2+).</text>
</comment>
<gene>
    <name evidence="15" type="primary">coaD</name>
    <name evidence="19" type="ordered locus">Aboo_0894</name>
</gene>
<comment type="function">
    <text evidence="16">Phosphatase that hydrolyzes non-canonical purine nucleotides such as XTP and ITP to their respective diphosphate derivatives. Probably excludes non-canonical purines from DNA/RNA precursor pool, thus preventing their incorporation into DNA/RNA and avoiding chromosomal lesions.</text>
</comment>
<dbReference type="KEGG" id="abi:Aboo_0894"/>
<feature type="domain" description="Cytidyltransferase-like" evidence="17">
    <location>
        <begin position="5"/>
        <end position="134"/>
    </location>
</feature>
<proteinExistence type="inferred from homology"/>
<protein>
    <recommendedName>
        <fullName evidence="15 16">Multifunctional fusion protein</fullName>
    </recommendedName>
    <domain>
        <recommendedName>
            <fullName evidence="16">Probable inosine/xanthosine triphosphatase</fullName>
            <shortName evidence="16">ITPase/XTPase</shortName>
            <ecNumber evidence="16">3.6.1.73</ecNumber>
        </recommendedName>
        <alternativeName>
            <fullName evidence="16">Non-canonical purine NTP phosphatase</fullName>
        </alternativeName>
        <alternativeName>
            <fullName evidence="16">Non-standard purine NTP phosphatase</fullName>
        </alternativeName>
        <alternativeName>
            <fullName evidence="16">Nucleoside-triphosphate phosphatase</fullName>
            <shortName evidence="16">NTPase</shortName>
        </alternativeName>
    </domain>
    <domain>
        <recommendedName>
            <fullName evidence="15">Phosphopantetheine adenylyltransferase</fullName>
            <ecNumber evidence="15">2.7.7.3</ecNumber>
        </recommendedName>
        <alternativeName>
            <fullName evidence="15">Dephospho-CoA pyrophosphorylase</fullName>
        </alternativeName>
        <alternativeName>
            <fullName evidence="15">Pantetheine-phosphate adenylyltransferase</fullName>
            <shortName evidence="15">PPAT</shortName>
        </alternativeName>
    </domain>
</protein>
<evidence type="ECO:0000256" key="8">
    <source>
        <dbReference type="ARBA" id="ARBA00022840"/>
    </source>
</evidence>
<evidence type="ECO:0000256" key="6">
    <source>
        <dbReference type="ARBA" id="ARBA00022741"/>
    </source>
</evidence>
<evidence type="ECO:0000259" key="17">
    <source>
        <dbReference type="Pfam" id="PF01467"/>
    </source>
</evidence>
<dbReference type="GO" id="GO:0046872">
    <property type="term" value="F:metal ion binding"/>
    <property type="evidence" value="ECO:0007669"/>
    <property type="project" value="UniProtKB-KW"/>
</dbReference>
<dbReference type="EC" id="2.7.7.3" evidence="15"/>
<evidence type="ECO:0000256" key="7">
    <source>
        <dbReference type="ARBA" id="ARBA00022801"/>
    </source>
</evidence>
<keyword evidence="10 15" id="KW-0173">Coenzyme A biosynthesis</keyword>
<dbReference type="UniPathway" id="UPA00241"/>
<evidence type="ECO:0000256" key="13">
    <source>
        <dbReference type="ARBA" id="ARBA00048174"/>
    </source>
</evidence>
<dbReference type="GO" id="GO:0005524">
    <property type="term" value="F:ATP binding"/>
    <property type="evidence" value="ECO:0007669"/>
    <property type="project" value="UniProtKB-KW"/>
</dbReference>
<evidence type="ECO:0000256" key="11">
    <source>
        <dbReference type="ARBA" id="ARBA00023080"/>
    </source>
</evidence>
<dbReference type="GO" id="GO:0103023">
    <property type="term" value="F:ITPase activity"/>
    <property type="evidence" value="ECO:0007669"/>
    <property type="project" value="UniProtKB-EC"/>
</dbReference>
<dbReference type="NCBIfam" id="TIGR00258">
    <property type="entry name" value="inosine/xanthosine triphosphatase"/>
    <property type="match status" value="1"/>
</dbReference>
<dbReference type="STRING" id="439481.Aboo_0894"/>
<dbReference type="OrthoDB" id="53228at2157"/>
<keyword evidence="8 15" id="KW-0067">ATP-binding</keyword>
<dbReference type="GO" id="GO:0006772">
    <property type="term" value="P:thiamine metabolic process"/>
    <property type="evidence" value="ECO:0007669"/>
    <property type="project" value="TreeGrafter"/>
</dbReference>
<dbReference type="GO" id="GO:0015937">
    <property type="term" value="P:coenzyme A biosynthetic process"/>
    <property type="evidence" value="ECO:0007669"/>
    <property type="project" value="UniProtKB-UniRule"/>
</dbReference>
<comment type="catalytic activity">
    <reaction evidence="13 16">
        <text>ITP + H2O = IDP + phosphate + H(+)</text>
        <dbReference type="Rhea" id="RHEA:28330"/>
        <dbReference type="ChEBI" id="CHEBI:15377"/>
        <dbReference type="ChEBI" id="CHEBI:15378"/>
        <dbReference type="ChEBI" id="CHEBI:43474"/>
        <dbReference type="ChEBI" id="CHEBI:58280"/>
        <dbReference type="ChEBI" id="CHEBI:61402"/>
        <dbReference type="EC" id="3.6.1.73"/>
    </reaction>
</comment>
<dbReference type="InterPro" id="IPR029001">
    <property type="entry name" value="ITPase-like_fam"/>
</dbReference>
<evidence type="ECO:0000256" key="10">
    <source>
        <dbReference type="ARBA" id="ARBA00022993"/>
    </source>
</evidence>
<keyword evidence="20" id="KW-1185">Reference proteome</keyword>
<accession>B5IGX8</accession>
<dbReference type="SUPFAM" id="SSF52374">
    <property type="entry name" value="Nucleotidylyl transferase"/>
    <property type="match status" value="1"/>
</dbReference>
<evidence type="ECO:0000256" key="15">
    <source>
        <dbReference type="HAMAP-Rule" id="MF_00647"/>
    </source>
</evidence>
<feature type="binding site" evidence="16">
    <location>
        <position position="182"/>
    </location>
    <ligand>
        <name>Mg(2+)</name>
        <dbReference type="ChEBI" id="CHEBI:18420"/>
    </ligand>
</feature>
<dbReference type="EC" id="3.6.1.73" evidence="16"/>
<keyword evidence="11 16" id="KW-0546">Nucleotide metabolism</keyword>
<dbReference type="GO" id="GO:0009117">
    <property type="term" value="P:nucleotide metabolic process"/>
    <property type="evidence" value="ECO:0007669"/>
    <property type="project" value="UniProtKB-KW"/>
</dbReference>
<dbReference type="Proteomes" id="UP000001400">
    <property type="component" value="Chromosome"/>
</dbReference>
<dbReference type="HOGENOM" id="CLU_887399_0_0_2"/>
<name>B5IGX8_ACIB4</name>